<keyword evidence="6 8" id="KW-0862">Zinc</keyword>
<dbReference type="InterPro" id="IPR016192">
    <property type="entry name" value="APOBEC/CMP_deaminase_Zn-bd"/>
</dbReference>
<dbReference type="InterPro" id="IPR028883">
    <property type="entry name" value="tRNA_aden_deaminase"/>
</dbReference>
<feature type="domain" description="CMP/dCMP-type deaminase" evidence="10">
    <location>
        <begin position="3"/>
        <end position="112"/>
    </location>
</feature>
<dbReference type="GO" id="GO:0052717">
    <property type="term" value="F:tRNA-specific adenosine-34 deaminase activity"/>
    <property type="evidence" value="ECO:0007669"/>
    <property type="project" value="UniProtKB-EC"/>
</dbReference>
<name>A0ABS6KCS8_9FIRM</name>
<comment type="cofactor">
    <cofactor evidence="8">
        <name>Zn(2+)</name>
        <dbReference type="ChEBI" id="CHEBI:29105"/>
    </cofactor>
    <text evidence="8">Binds 1 zinc ion per subunit.</text>
</comment>
<dbReference type="SUPFAM" id="SSF53927">
    <property type="entry name" value="Cytidine deaminase-like"/>
    <property type="match status" value="1"/>
</dbReference>
<accession>A0ABS6KCS8</accession>
<protein>
    <recommendedName>
        <fullName evidence="8">tRNA-specific adenosine deaminase</fullName>
        <ecNumber evidence="8">3.5.4.33</ecNumber>
    </recommendedName>
</protein>
<dbReference type="Proteomes" id="UP001314681">
    <property type="component" value="Unassembled WGS sequence"/>
</dbReference>
<dbReference type="HAMAP" id="MF_00972">
    <property type="entry name" value="tRNA_aden_deaminase"/>
    <property type="match status" value="1"/>
</dbReference>
<dbReference type="Pfam" id="PF14437">
    <property type="entry name" value="MafB19-deam"/>
    <property type="match status" value="1"/>
</dbReference>
<dbReference type="InterPro" id="IPR016193">
    <property type="entry name" value="Cytidine_deaminase-like"/>
</dbReference>
<gene>
    <name evidence="8 11" type="primary">tadA</name>
    <name evidence="11" type="ORF">KTH90_20075</name>
</gene>
<feature type="binding site" evidence="8">
    <location>
        <position position="54"/>
    </location>
    <ligand>
        <name>Zn(2+)</name>
        <dbReference type="ChEBI" id="CHEBI:29105"/>
        <note>catalytic</note>
    </ligand>
</feature>
<evidence type="ECO:0000256" key="3">
    <source>
        <dbReference type="ARBA" id="ARBA00022694"/>
    </source>
</evidence>
<organism evidence="11 12">
    <name type="scientific">Diplocloster modestus</name>
    <dbReference type="NCBI Taxonomy" id="2850322"/>
    <lineage>
        <taxon>Bacteria</taxon>
        <taxon>Bacillati</taxon>
        <taxon>Bacillota</taxon>
        <taxon>Clostridia</taxon>
        <taxon>Lachnospirales</taxon>
        <taxon>Lachnospiraceae</taxon>
        <taxon>Diplocloster</taxon>
    </lineage>
</organism>
<dbReference type="EMBL" id="JAHQCX010000018">
    <property type="protein sequence ID" value="MBU9728304.1"/>
    <property type="molecule type" value="Genomic_DNA"/>
</dbReference>
<evidence type="ECO:0000313" key="11">
    <source>
        <dbReference type="EMBL" id="MBU9728304.1"/>
    </source>
</evidence>
<sequence length="180" mass="20519">MLTMDEKYMKEALRQAKKAYALGEVPIGCVIVCGGKIIGRGYNRRNTDKNTLNHAEITAIRKASKKTGDWRLEGCTIYITLEPCQMCSGAIVQSRMDRAVIGCMNPKAGCAGSILNILQMKEFNHQVEITYGVLEEECSELLKNFFKELRKRVKLEKKQRKEKTEKEQDKQDESNLSNCY</sequence>
<feature type="region of interest" description="Disordered" evidence="9">
    <location>
        <begin position="155"/>
        <end position="180"/>
    </location>
</feature>
<dbReference type="Gene3D" id="3.40.140.10">
    <property type="entry name" value="Cytidine Deaminase, domain 2"/>
    <property type="match status" value="1"/>
</dbReference>
<feature type="compositionally biased region" description="Basic and acidic residues" evidence="9">
    <location>
        <begin position="162"/>
        <end position="173"/>
    </location>
</feature>
<comment type="catalytic activity">
    <reaction evidence="7 8">
        <text>adenosine(34) in tRNA + H2O + H(+) = inosine(34) in tRNA + NH4(+)</text>
        <dbReference type="Rhea" id="RHEA:43168"/>
        <dbReference type="Rhea" id="RHEA-COMP:10373"/>
        <dbReference type="Rhea" id="RHEA-COMP:10374"/>
        <dbReference type="ChEBI" id="CHEBI:15377"/>
        <dbReference type="ChEBI" id="CHEBI:15378"/>
        <dbReference type="ChEBI" id="CHEBI:28938"/>
        <dbReference type="ChEBI" id="CHEBI:74411"/>
        <dbReference type="ChEBI" id="CHEBI:82852"/>
        <dbReference type="EC" id="3.5.4.33"/>
    </reaction>
</comment>
<comment type="function">
    <text evidence="8">Catalyzes the deamination of adenosine to inosine at the wobble position 34 of tRNA(Arg2).</text>
</comment>
<dbReference type="PROSITE" id="PS51747">
    <property type="entry name" value="CYT_DCMP_DEAMINASES_2"/>
    <property type="match status" value="1"/>
</dbReference>
<evidence type="ECO:0000313" key="12">
    <source>
        <dbReference type="Proteomes" id="UP001314681"/>
    </source>
</evidence>
<evidence type="ECO:0000256" key="9">
    <source>
        <dbReference type="SAM" id="MobiDB-lite"/>
    </source>
</evidence>
<dbReference type="EC" id="3.5.4.33" evidence="8"/>
<evidence type="ECO:0000256" key="7">
    <source>
        <dbReference type="ARBA" id="ARBA00048045"/>
    </source>
</evidence>
<feature type="binding site" evidence="8">
    <location>
        <position position="84"/>
    </location>
    <ligand>
        <name>Zn(2+)</name>
        <dbReference type="ChEBI" id="CHEBI:29105"/>
        <note>catalytic</note>
    </ligand>
</feature>
<keyword evidence="3 8" id="KW-0819">tRNA processing</keyword>
<evidence type="ECO:0000256" key="6">
    <source>
        <dbReference type="ARBA" id="ARBA00022833"/>
    </source>
</evidence>
<keyword evidence="5 8" id="KW-0378">Hydrolase</keyword>
<comment type="caution">
    <text evidence="11">The sequence shown here is derived from an EMBL/GenBank/DDBJ whole genome shotgun (WGS) entry which is preliminary data.</text>
</comment>
<evidence type="ECO:0000256" key="5">
    <source>
        <dbReference type="ARBA" id="ARBA00022801"/>
    </source>
</evidence>
<dbReference type="PANTHER" id="PTHR11079">
    <property type="entry name" value="CYTOSINE DEAMINASE FAMILY MEMBER"/>
    <property type="match status" value="1"/>
</dbReference>
<evidence type="ECO:0000256" key="1">
    <source>
        <dbReference type="ARBA" id="ARBA00010669"/>
    </source>
</evidence>
<comment type="subunit">
    <text evidence="2 8">Homodimer.</text>
</comment>
<dbReference type="NCBIfam" id="NF008113">
    <property type="entry name" value="PRK10860.1"/>
    <property type="match status" value="1"/>
</dbReference>
<evidence type="ECO:0000256" key="2">
    <source>
        <dbReference type="ARBA" id="ARBA00011738"/>
    </source>
</evidence>
<feature type="active site" description="Proton donor" evidence="8">
    <location>
        <position position="56"/>
    </location>
</feature>
<evidence type="ECO:0000259" key="10">
    <source>
        <dbReference type="PROSITE" id="PS51747"/>
    </source>
</evidence>
<dbReference type="CDD" id="cd01285">
    <property type="entry name" value="nucleoside_deaminase"/>
    <property type="match status" value="1"/>
</dbReference>
<dbReference type="InterPro" id="IPR058535">
    <property type="entry name" value="MafB19-deam"/>
</dbReference>
<comment type="similarity">
    <text evidence="1">Belongs to the cytidine and deoxycytidylate deaminase family. ADAT2 subfamily.</text>
</comment>
<proteinExistence type="inferred from homology"/>
<keyword evidence="4 8" id="KW-0479">Metal-binding</keyword>
<dbReference type="RefSeq" id="WP_238727360.1">
    <property type="nucleotide sequence ID" value="NZ_JAHQCX010000018.1"/>
</dbReference>
<dbReference type="PROSITE" id="PS00903">
    <property type="entry name" value="CYT_DCMP_DEAMINASES_1"/>
    <property type="match status" value="1"/>
</dbReference>
<feature type="binding site" evidence="8">
    <location>
        <position position="87"/>
    </location>
    <ligand>
        <name>Zn(2+)</name>
        <dbReference type="ChEBI" id="CHEBI:29105"/>
        <note>catalytic</note>
    </ligand>
</feature>
<reference evidence="11 12" key="1">
    <citation type="submission" date="2021-06" db="EMBL/GenBank/DDBJ databases">
        <title>Description of novel taxa of the family Lachnospiraceae.</title>
        <authorList>
            <person name="Chaplin A.V."/>
            <person name="Sokolova S.R."/>
            <person name="Pikina A.P."/>
            <person name="Korzhanova M."/>
            <person name="Belova V."/>
            <person name="Korostin D."/>
            <person name="Efimov B.A."/>
        </authorList>
    </citation>
    <scope>NUCLEOTIDE SEQUENCE [LARGE SCALE GENOMIC DNA]</scope>
    <source>
        <strain evidence="11 12">ASD4241</strain>
    </source>
</reference>
<evidence type="ECO:0000256" key="4">
    <source>
        <dbReference type="ARBA" id="ARBA00022723"/>
    </source>
</evidence>
<evidence type="ECO:0000256" key="8">
    <source>
        <dbReference type="HAMAP-Rule" id="MF_00972"/>
    </source>
</evidence>
<dbReference type="PANTHER" id="PTHR11079:SF202">
    <property type="entry name" value="TRNA-SPECIFIC ADENOSINE DEAMINASE"/>
    <property type="match status" value="1"/>
</dbReference>
<keyword evidence="12" id="KW-1185">Reference proteome</keyword>
<dbReference type="InterPro" id="IPR002125">
    <property type="entry name" value="CMP_dCMP_dom"/>
</dbReference>